<name>A0AA51X841_9GAMM</name>
<dbReference type="NCBIfam" id="TIGR01730">
    <property type="entry name" value="RND_mfp"/>
    <property type="match status" value="1"/>
</dbReference>
<dbReference type="PANTHER" id="PTHR30469:SF33">
    <property type="entry name" value="SLR1207 PROTEIN"/>
    <property type="match status" value="1"/>
</dbReference>
<keyword evidence="2" id="KW-0175">Coiled coil</keyword>
<keyword evidence="5" id="KW-1185">Reference proteome</keyword>
<dbReference type="Gene3D" id="2.40.30.170">
    <property type="match status" value="1"/>
</dbReference>
<protein>
    <submittedName>
        <fullName evidence="4">Efflux RND transporter periplasmic adaptor subunit</fullName>
    </submittedName>
</protein>
<dbReference type="GO" id="GO:0015562">
    <property type="term" value="F:efflux transmembrane transporter activity"/>
    <property type="evidence" value="ECO:0007669"/>
    <property type="project" value="TreeGrafter"/>
</dbReference>
<dbReference type="Gene3D" id="2.40.50.100">
    <property type="match status" value="2"/>
</dbReference>
<dbReference type="RefSeq" id="WP_309203769.1">
    <property type="nucleotide sequence ID" value="NZ_CP133548.1"/>
</dbReference>
<dbReference type="InterPro" id="IPR058625">
    <property type="entry name" value="MdtA-like_BSH"/>
</dbReference>
<dbReference type="KEGG" id="plei:Q9312_06455"/>
<dbReference type="EMBL" id="CP133548">
    <property type="protein sequence ID" value="WMS88554.1"/>
    <property type="molecule type" value="Genomic_DNA"/>
</dbReference>
<evidence type="ECO:0000256" key="1">
    <source>
        <dbReference type="ARBA" id="ARBA00009477"/>
    </source>
</evidence>
<comment type="similarity">
    <text evidence="1">Belongs to the membrane fusion protein (MFP) (TC 8.A.1) family.</text>
</comment>
<evidence type="ECO:0000313" key="5">
    <source>
        <dbReference type="Proteomes" id="UP001239782"/>
    </source>
</evidence>
<feature type="domain" description="Multidrug resistance protein MdtA-like barrel-sandwich hybrid" evidence="3">
    <location>
        <begin position="56"/>
        <end position="206"/>
    </location>
</feature>
<evidence type="ECO:0000259" key="3">
    <source>
        <dbReference type="Pfam" id="PF25917"/>
    </source>
</evidence>
<evidence type="ECO:0000256" key="2">
    <source>
        <dbReference type="SAM" id="Coils"/>
    </source>
</evidence>
<dbReference type="Pfam" id="PF25917">
    <property type="entry name" value="BSH_RND"/>
    <property type="match status" value="1"/>
</dbReference>
<organism evidence="4 5">
    <name type="scientific">Pleionea litopenaei</name>
    <dbReference type="NCBI Taxonomy" id="3070815"/>
    <lineage>
        <taxon>Bacteria</taxon>
        <taxon>Pseudomonadati</taxon>
        <taxon>Pseudomonadota</taxon>
        <taxon>Gammaproteobacteria</taxon>
        <taxon>Oceanospirillales</taxon>
        <taxon>Pleioneaceae</taxon>
        <taxon>Pleionea</taxon>
    </lineage>
</organism>
<dbReference type="Proteomes" id="UP001239782">
    <property type="component" value="Chromosome"/>
</dbReference>
<dbReference type="PANTHER" id="PTHR30469">
    <property type="entry name" value="MULTIDRUG RESISTANCE PROTEIN MDTA"/>
    <property type="match status" value="1"/>
</dbReference>
<dbReference type="GO" id="GO:1990281">
    <property type="term" value="C:efflux pump complex"/>
    <property type="evidence" value="ECO:0007669"/>
    <property type="project" value="TreeGrafter"/>
</dbReference>
<dbReference type="AlphaFoldDB" id="A0AA51X841"/>
<feature type="coiled-coil region" evidence="2">
    <location>
        <begin position="148"/>
        <end position="182"/>
    </location>
</feature>
<gene>
    <name evidence="4" type="ORF">Q9312_06455</name>
</gene>
<reference evidence="4 5" key="1">
    <citation type="submission" date="2023-08" db="EMBL/GenBank/DDBJ databases">
        <title>Pleionea litopenaei sp. nov., isolated from stomach of juvenile Litopenaeus vannamei.</title>
        <authorList>
            <person name="Rho A.M."/>
            <person name="Hwang C.Y."/>
        </authorList>
    </citation>
    <scope>NUCLEOTIDE SEQUENCE [LARGE SCALE GENOMIC DNA]</scope>
    <source>
        <strain evidence="4 5">HL-JVS1</strain>
    </source>
</reference>
<accession>A0AA51X841</accession>
<dbReference type="SUPFAM" id="SSF111369">
    <property type="entry name" value="HlyD-like secretion proteins"/>
    <property type="match status" value="1"/>
</dbReference>
<proteinExistence type="inferred from homology"/>
<sequence>MKKILILIIIAVLLVAIPLVKSLKQTTVKQIEVTTATERVIHTSVLASGRLAHEDQVRLTTEVIGKVKEVRVIEGDYVKKGQLLLVLDDETYAATVRQREAVVRMQKIAIEKQLVQLDNLERQWERKRKLHQQKLIDDDAYEAFTSQLELARIDVKSAKESLLQAEAQLNQAQDQLQKTRVLAPINGRVTSLDIKEGETAIASSTNIAGSSLMTIANPESTITEVFVDEADVANIRVGQSASIVAIAYPDDPIKGEVKSIATSAKTVAGRQGLSFLVKLSILDDAGIALKPGMSCRAEIYTNSSDPVTAVPLQAVIVNEKRSENLVKRYVFTYDNGVAKKHEIKTGASDDNYIEVIEGIPELAEIIKGPDRTLRHLNDGDEVVIKEP</sequence>
<dbReference type="InterPro" id="IPR006143">
    <property type="entry name" value="RND_pump_MFP"/>
</dbReference>
<evidence type="ECO:0000313" key="4">
    <source>
        <dbReference type="EMBL" id="WMS88554.1"/>
    </source>
</evidence>
<dbReference type="Gene3D" id="2.40.420.20">
    <property type="match status" value="1"/>
</dbReference>